<feature type="domain" description="Virulence factor membrane-bound polymerase C-terminal" evidence="7">
    <location>
        <begin position="226"/>
        <end position="397"/>
    </location>
</feature>
<dbReference type="Pfam" id="PF04932">
    <property type="entry name" value="Wzy_C"/>
    <property type="match status" value="1"/>
</dbReference>
<dbReference type="PROSITE" id="PS51257">
    <property type="entry name" value="PROKAR_LIPOPROTEIN"/>
    <property type="match status" value="1"/>
</dbReference>
<evidence type="ECO:0000259" key="7">
    <source>
        <dbReference type="Pfam" id="PF11846"/>
    </source>
</evidence>
<feature type="transmembrane region" description="Helical" evidence="5">
    <location>
        <begin position="187"/>
        <end position="212"/>
    </location>
</feature>
<feature type="domain" description="O-antigen ligase-related" evidence="6">
    <location>
        <begin position="38"/>
        <end position="203"/>
    </location>
</feature>
<proteinExistence type="predicted"/>
<protein>
    <submittedName>
        <fullName evidence="9">O-antigen polymerase</fullName>
    </submittedName>
</protein>
<dbReference type="AlphaFoldDB" id="B9Z915"/>
<feature type="domain" description="Protein glycosylation ligase" evidence="8">
    <location>
        <begin position="1"/>
        <end position="24"/>
    </location>
</feature>
<evidence type="ECO:0000259" key="8">
    <source>
        <dbReference type="Pfam" id="PF15864"/>
    </source>
</evidence>
<evidence type="ECO:0000259" key="6">
    <source>
        <dbReference type="Pfam" id="PF04932"/>
    </source>
</evidence>
<dbReference type="InterPro" id="IPR021797">
    <property type="entry name" value="Wzy_C_2"/>
</dbReference>
<feature type="transmembrane region" description="Helical" evidence="5">
    <location>
        <begin position="224"/>
        <end position="240"/>
    </location>
</feature>
<evidence type="ECO:0000256" key="2">
    <source>
        <dbReference type="ARBA" id="ARBA00022692"/>
    </source>
</evidence>
<comment type="caution">
    <text evidence="9">The sequence shown here is derived from an EMBL/GenBank/DDBJ whole genome shotgun (WGS) entry which is preliminary data.</text>
</comment>
<evidence type="ECO:0000256" key="1">
    <source>
        <dbReference type="ARBA" id="ARBA00004141"/>
    </source>
</evidence>
<evidence type="ECO:0000313" key="10">
    <source>
        <dbReference type="Proteomes" id="UP000003165"/>
    </source>
</evidence>
<sequence>MGNIGQRNQYAHYLGWGMAAGCYLYSASKLRGWIFHLSVLLLALLMAWCGSRLVLAYAGGFILLALLWCARADSSTESGQHARQLGKALLMACGYIVLTQLLLEPLTQLLSAAGWQVSGTSGAGRLMEAGFGARRRVEWSKAWQVFLAHPLFGVGWGGFAHQSVALEAFGGFPKTSESVLFTHSHNLFAQLLAETGLIGTSIVVVGLLWCLLPYFRKNQTTAENLLLVSLAMVTLGHSMFEYPLWYLPFLCGLMIVLSLSPIGGVTLGVRPQFQKLASAMVVLLAGWYLATGAAVFFDLTQWKILSRDPQVNEQRVGALAALARNPLWAYEAEQQLSTYLPSDRHQLALKRELFERLVAYRPFHYQLSQLAILRALDNDPVAAREAMAMRIAAYPDSVGSILAFLQTRSEPELQPLREMAERAVKAYQQGGAEAAARTASVPETHKALF</sequence>
<organism evidence="9 10">
    <name type="scientific">Pseudogulbenkiania ferrooxidans 2002</name>
    <dbReference type="NCBI Taxonomy" id="279714"/>
    <lineage>
        <taxon>Bacteria</taxon>
        <taxon>Pseudomonadati</taxon>
        <taxon>Pseudomonadota</taxon>
        <taxon>Betaproteobacteria</taxon>
        <taxon>Neisseriales</taxon>
        <taxon>Chromobacteriaceae</taxon>
        <taxon>Pseudogulbenkiania</taxon>
    </lineage>
</organism>
<name>B9Z915_9NEIS</name>
<gene>
    <name evidence="9" type="ORF">FuraDRAFT_3852</name>
</gene>
<dbReference type="Pfam" id="PF11846">
    <property type="entry name" value="Wzy_C_2"/>
    <property type="match status" value="1"/>
</dbReference>
<feature type="transmembrane region" description="Helical" evidence="5">
    <location>
        <begin position="246"/>
        <end position="269"/>
    </location>
</feature>
<evidence type="ECO:0000256" key="5">
    <source>
        <dbReference type="SAM" id="Phobius"/>
    </source>
</evidence>
<keyword evidence="2 5" id="KW-0812">Transmembrane</keyword>
<keyword evidence="3 5" id="KW-1133">Transmembrane helix</keyword>
<comment type="subcellular location">
    <subcellularLocation>
        <location evidence="1">Membrane</location>
        <topology evidence="1">Multi-pass membrane protein</topology>
    </subcellularLocation>
</comment>
<feature type="transmembrane region" description="Helical" evidence="5">
    <location>
        <begin position="276"/>
        <end position="297"/>
    </location>
</feature>
<dbReference type="Pfam" id="PF15864">
    <property type="entry name" value="PglL_A"/>
    <property type="match status" value="1"/>
</dbReference>
<evidence type="ECO:0000313" key="9">
    <source>
        <dbReference type="EMBL" id="EEG06732.1"/>
    </source>
</evidence>
<reference evidence="9 10" key="1">
    <citation type="submission" date="2009-02" db="EMBL/GenBank/DDBJ databases">
        <title>Sequencing of the draft genome and assembly of Lutiella nitroferrum 2002.</title>
        <authorList>
            <consortium name="US DOE Joint Genome Institute (JGI-PGF)"/>
            <person name="Lucas S."/>
            <person name="Copeland A."/>
            <person name="Lapidus A."/>
            <person name="Glavina del Rio T."/>
            <person name="Tice H."/>
            <person name="Bruce D."/>
            <person name="Goodwin L."/>
            <person name="Pitluck S."/>
            <person name="Larimer F."/>
            <person name="Land M.L."/>
            <person name="Hauser L."/>
            <person name="Coates J.D."/>
        </authorList>
    </citation>
    <scope>NUCLEOTIDE SEQUENCE [LARGE SCALE GENOMIC DNA]</scope>
    <source>
        <strain evidence="9 10">2002</strain>
    </source>
</reference>
<feature type="transmembrane region" description="Helical" evidence="5">
    <location>
        <begin position="54"/>
        <end position="73"/>
    </location>
</feature>
<dbReference type="Proteomes" id="UP000003165">
    <property type="component" value="Unassembled WGS sequence"/>
</dbReference>
<dbReference type="GO" id="GO:0016020">
    <property type="term" value="C:membrane"/>
    <property type="evidence" value="ECO:0007669"/>
    <property type="project" value="UniProtKB-SubCell"/>
</dbReference>
<dbReference type="EMBL" id="ACIS01000016">
    <property type="protein sequence ID" value="EEG06732.1"/>
    <property type="molecule type" value="Genomic_DNA"/>
</dbReference>
<dbReference type="eggNOG" id="COG3307">
    <property type="taxonomic scope" value="Bacteria"/>
</dbReference>
<evidence type="ECO:0000256" key="3">
    <source>
        <dbReference type="ARBA" id="ARBA00022989"/>
    </source>
</evidence>
<evidence type="ECO:0000256" key="4">
    <source>
        <dbReference type="ARBA" id="ARBA00023136"/>
    </source>
</evidence>
<keyword evidence="4 5" id="KW-0472">Membrane</keyword>
<accession>B9Z915</accession>
<dbReference type="InterPro" id="IPR051533">
    <property type="entry name" value="WaaL-like"/>
</dbReference>
<keyword evidence="10" id="KW-1185">Reference proteome</keyword>
<dbReference type="InterPro" id="IPR031726">
    <property type="entry name" value="PglL_A"/>
</dbReference>
<dbReference type="PANTHER" id="PTHR37422">
    <property type="entry name" value="TEICHURONIC ACID BIOSYNTHESIS PROTEIN TUAE"/>
    <property type="match status" value="1"/>
</dbReference>
<dbReference type="InterPro" id="IPR007016">
    <property type="entry name" value="O-antigen_ligase-rel_domated"/>
</dbReference>
<dbReference type="PANTHER" id="PTHR37422:SF21">
    <property type="entry name" value="EXOQ-LIKE PROTEIN"/>
    <property type="match status" value="1"/>
</dbReference>